<organism evidence="2 3">
    <name type="scientific">Pleurodeles waltl</name>
    <name type="common">Iberian ribbed newt</name>
    <dbReference type="NCBI Taxonomy" id="8319"/>
    <lineage>
        <taxon>Eukaryota</taxon>
        <taxon>Metazoa</taxon>
        <taxon>Chordata</taxon>
        <taxon>Craniata</taxon>
        <taxon>Vertebrata</taxon>
        <taxon>Euteleostomi</taxon>
        <taxon>Amphibia</taxon>
        <taxon>Batrachia</taxon>
        <taxon>Caudata</taxon>
        <taxon>Salamandroidea</taxon>
        <taxon>Salamandridae</taxon>
        <taxon>Pleurodelinae</taxon>
        <taxon>Pleurodeles</taxon>
    </lineage>
</organism>
<reference evidence="2" key="1">
    <citation type="journal article" date="2022" name="bioRxiv">
        <title>Sequencing and chromosome-scale assembly of the giantPleurodeles waltlgenome.</title>
        <authorList>
            <person name="Brown T."/>
            <person name="Elewa A."/>
            <person name="Iarovenko S."/>
            <person name="Subramanian E."/>
            <person name="Araus A.J."/>
            <person name="Petzold A."/>
            <person name="Susuki M."/>
            <person name="Suzuki K.-i.T."/>
            <person name="Hayashi T."/>
            <person name="Toyoda A."/>
            <person name="Oliveira C."/>
            <person name="Osipova E."/>
            <person name="Leigh N.D."/>
            <person name="Simon A."/>
            <person name="Yun M.H."/>
        </authorList>
    </citation>
    <scope>NUCLEOTIDE SEQUENCE</scope>
    <source>
        <strain evidence="2">20211129_DDA</strain>
        <tissue evidence="2">Liver</tissue>
    </source>
</reference>
<proteinExistence type="predicted"/>
<dbReference type="EMBL" id="JANPWB010000007">
    <property type="protein sequence ID" value="KAJ1174049.1"/>
    <property type="molecule type" value="Genomic_DNA"/>
</dbReference>
<gene>
    <name evidence="2" type="ORF">NDU88_005873</name>
</gene>
<keyword evidence="3" id="KW-1185">Reference proteome</keyword>
<name>A0AAV7TBX1_PLEWA</name>
<evidence type="ECO:0000313" key="3">
    <source>
        <dbReference type="Proteomes" id="UP001066276"/>
    </source>
</evidence>
<feature type="region of interest" description="Disordered" evidence="1">
    <location>
        <begin position="88"/>
        <end position="113"/>
    </location>
</feature>
<accession>A0AAV7TBX1</accession>
<sequence length="175" mass="19632">MTRKRREEGWARRDIVVELTHKPLQPLWQLEEPGLAWHHVNQGEAGRRGGSEEQKNIRAVRCKNTFSALSGSRLYRWAAVRLLRGSARPTAGHAKQQAPGQTPDTITLQSPEAAPGPPLGRWFWGRQPQNLQETPVGHITAHPETCVRQRAVRAGLPLRAPATLLQRVAAIRHRV</sequence>
<feature type="compositionally biased region" description="Polar residues" evidence="1">
    <location>
        <begin position="98"/>
        <end position="110"/>
    </location>
</feature>
<dbReference type="AlphaFoldDB" id="A0AAV7TBX1"/>
<dbReference type="Proteomes" id="UP001066276">
    <property type="component" value="Chromosome 4_1"/>
</dbReference>
<evidence type="ECO:0000313" key="2">
    <source>
        <dbReference type="EMBL" id="KAJ1174049.1"/>
    </source>
</evidence>
<comment type="caution">
    <text evidence="2">The sequence shown here is derived from an EMBL/GenBank/DDBJ whole genome shotgun (WGS) entry which is preliminary data.</text>
</comment>
<evidence type="ECO:0000256" key="1">
    <source>
        <dbReference type="SAM" id="MobiDB-lite"/>
    </source>
</evidence>
<protein>
    <submittedName>
        <fullName evidence="2">Uncharacterized protein</fullName>
    </submittedName>
</protein>